<comment type="caution">
    <text evidence="2">The sequence shown here is derived from an EMBL/GenBank/DDBJ whole genome shotgun (WGS) entry which is preliminary data.</text>
</comment>
<feature type="repeat" description="ANK" evidence="1">
    <location>
        <begin position="319"/>
        <end position="351"/>
    </location>
</feature>
<dbReference type="EMBL" id="MU854851">
    <property type="protein sequence ID" value="KAK4031351.1"/>
    <property type="molecule type" value="Genomic_DNA"/>
</dbReference>
<evidence type="ECO:0000256" key="1">
    <source>
        <dbReference type="PROSITE-ProRule" id="PRU00023"/>
    </source>
</evidence>
<name>A0AAN6P423_9PEZI</name>
<feature type="repeat" description="ANK" evidence="1">
    <location>
        <begin position="253"/>
        <end position="285"/>
    </location>
</feature>
<dbReference type="PANTHER" id="PTHR46224:SF64">
    <property type="entry name" value="IQ MOTIF AND ANKYRIN REPEAT DOMAIN-CONTAINING PROTEIN 1"/>
    <property type="match status" value="1"/>
</dbReference>
<dbReference type="PRINTS" id="PR01415">
    <property type="entry name" value="ANKYRIN"/>
</dbReference>
<dbReference type="Pfam" id="PF12796">
    <property type="entry name" value="Ank_2"/>
    <property type="match status" value="4"/>
</dbReference>
<dbReference type="PANTHER" id="PTHR46224">
    <property type="entry name" value="ANKYRIN REPEAT FAMILY PROTEIN"/>
    <property type="match status" value="1"/>
</dbReference>
<feature type="repeat" description="ANK" evidence="1">
    <location>
        <begin position="286"/>
        <end position="318"/>
    </location>
</feature>
<keyword evidence="1" id="KW-0040">ANK repeat</keyword>
<evidence type="ECO:0000313" key="3">
    <source>
        <dbReference type="Proteomes" id="UP001303115"/>
    </source>
</evidence>
<reference evidence="3" key="1">
    <citation type="journal article" date="2023" name="Mol. Phylogenet. Evol.">
        <title>Genome-scale phylogeny and comparative genomics of the fungal order Sordariales.</title>
        <authorList>
            <person name="Hensen N."/>
            <person name="Bonometti L."/>
            <person name="Westerberg I."/>
            <person name="Brannstrom I.O."/>
            <person name="Guillou S."/>
            <person name="Cros-Aarteil S."/>
            <person name="Calhoun S."/>
            <person name="Haridas S."/>
            <person name="Kuo A."/>
            <person name="Mondo S."/>
            <person name="Pangilinan J."/>
            <person name="Riley R."/>
            <person name="LaButti K."/>
            <person name="Andreopoulos B."/>
            <person name="Lipzen A."/>
            <person name="Chen C."/>
            <person name="Yan M."/>
            <person name="Daum C."/>
            <person name="Ng V."/>
            <person name="Clum A."/>
            <person name="Steindorff A."/>
            <person name="Ohm R.A."/>
            <person name="Martin F."/>
            <person name="Silar P."/>
            <person name="Natvig D.O."/>
            <person name="Lalanne C."/>
            <person name="Gautier V."/>
            <person name="Ament-Velasquez S.L."/>
            <person name="Kruys A."/>
            <person name="Hutchinson M.I."/>
            <person name="Powell A.J."/>
            <person name="Barry K."/>
            <person name="Miller A.N."/>
            <person name="Grigoriev I.V."/>
            <person name="Debuchy R."/>
            <person name="Gladieux P."/>
            <person name="Hiltunen Thoren M."/>
            <person name="Johannesson H."/>
        </authorList>
    </citation>
    <scope>NUCLEOTIDE SEQUENCE [LARGE SCALE GENOMIC DNA]</scope>
    <source>
        <strain evidence="3">CBS 284.82</strain>
    </source>
</reference>
<gene>
    <name evidence="2" type="ORF">C8A01DRAFT_21408</name>
</gene>
<feature type="repeat" description="ANK" evidence="1">
    <location>
        <begin position="352"/>
        <end position="374"/>
    </location>
</feature>
<dbReference type="AlphaFoldDB" id="A0AAN6P423"/>
<sequence>MQVGRREKYYTPLHFAAAGGYLQDLELMLASVPSEEAASIPLALNSKDRTPLWFAAANGHIDAVKLLLRLGAKAHINHLTRQPQYPTTLWAMVNAKPPNSLEGITALLISGADPNIQQPTTGQTLLHHAALTNNTPLLTLLQHNANPHLPGNTSALPLHHPAYYGYLPCVTALLQPFPHHPPLDINTPNNAGSTLLLLAARFGYDFLLPLLLAHKADPHHRDISGLTFLFGHEAVVQLLLDKGAAVDAKEDSTGRKPLSYAARYGREAVVQLLLDKGADVDAKDDSSETPLSWVATTGHETIVRQLLDKDADVDAKDDSGWTPLFYAAARGHEAVVRQLLDNDADVEAKDGSGRTPLFYAAVRGHEAVVRLLKS</sequence>
<proteinExistence type="predicted"/>
<accession>A0AAN6P423</accession>
<protein>
    <submittedName>
        <fullName evidence="2">Ankyrin repeat-containing domain protein</fullName>
    </submittedName>
</protein>
<dbReference type="InterPro" id="IPR036770">
    <property type="entry name" value="Ankyrin_rpt-contain_sf"/>
</dbReference>
<feature type="repeat" description="ANK" evidence="1">
    <location>
        <begin position="47"/>
        <end position="79"/>
    </location>
</feature>
<dbReference type="InterPro" id="IPR051616">
    <property type="entry name" value="Cul2-RING_E3_ligase_SR"/>
</dbReference>
<dbReference type="Proteomes" id="UP001303115">
    <property type="component" value="Unassembled WGS sequence"/>
</dbReference>
<evidence type="ECO:0000313" key="2">
    <source>
        <dbReference type="EMBL" id="KAK4031351.1"/>
    </source>
</evidence>
<dbReference type="PROSITE" id="PS50088">
    <property type="entry name" value="ANK_REPEAT"/>
    <property type="match status" value="5"/>
</dbReference>
<dbReference type="SUPFAM" id="SSF48403">
    <property type="entry name" value="Ankyrin repeat"/>
    <property type="match status" value="1"/>
</dbReference>
<organism evidence="2 3">
    <name type="scientific">Parachaetomium inaequale</name>
    <dbReference type="NCBI Taxonomy" id="2588326"/>
    <lineage>
        <taxon>Eukaryota</taxon>
        <taxon>Fungi</taxon>
        <taxon>Dikarya</taxon>
        <taxon>Ascomycota</taxon>
        <taxon>Pezizomycotina</taxon>
        <taxon>Sordariomycetes</taxon>
        <taxon>Sordariomycetidae</taxon>
        <taxon>Sordariales</taxon>
        <taxon>Chaetomiaceae</taxon>
        <taxon>Parachaetomium</taxon>
    </lineage>
</organism>
<dbReference type="SMART" id="SM00248">
    <property type="entry name" value="ANK"/>
    <property type="match status" value="9"/>
</dbReference>
<dbReference type="PROSITE" id="PS50297">
    <property type="entry name" value="ANK_REP_REGION"/>
    <property type="match status" value="5"/>
</dbReference>
<dbReference type="InterPro" id="IPR002110">
    <property type="entry name" value="Ankyrin_rpt"/>
</dbReference>
<dbReference type="Gene3D" id="1.25.40.20">
    <property type="entry name" value="Ankyrin repeat-containing domain"/>
    <property type="match status" value="4"/>
</dbReference>
<keyword evidence="3" id="KW-1185">Reference proteome</keyword>